<keyword evidence="3" id="KW-1185">Reference proteome</keyword>
<feature type="transmembrane region" description="Helical" evidence="1">
    <location>
        <begin position="56"/>
        <end position="73"/>
    </location>
</feature>
<feature type="transmembrane region" description="Helical" evidence="1">
    <location>
        <begin position="235"/>
        <end position="253"/>
    </location>
</feature>
<feature type="transmembrane region" description="Helical" evidence="1">
    <location>
        <begin position="32"/>
        <end position="49"/>
    </location>
</feature>
<feature type="transmembrane region" description="Helical" evidence="1">
    <location>
        <begin position="5"/>
        <end position="26"/>
    </location>
</feature>
<evidence type="ECO:0000256" key="1">
    <source>
        <dbReference type="SAM" id="Phobius"/>
    </source>
</evidence>
<name>A0A061AC83_9MOLU</name>
<dbReference type="OrthoDB" id="383917at2"/>
<dbReference type="AlphaFoldDB" id="A0A061AC83"/>
<dbReference type="PATRIC" id="fig|35623.3.peg.945"/>
<organism evidence="2 3">
    <name type="scientific">Acholeplasma oculi</name>
    <dbReference type="NCBI Taxonomy" id="35623"/>
    <lineage>
        <taxon>Bacteria</taxon>
        <taxon>Bacillati</taxon>
        <taxon>Mycoplasmatota</taxon>
        <taxon>Mollicutes</taxon>
        <taxon>Acholeplasmatales</taxon>
        <taxon>Acholeplasmataceae</taxon>
        <taxon>Acholeplasma</taxon>
    </lineage>
</organism>
<accession>A0A061AC83</accession>
<sequence>MRRRIFISLIISILLLISFSFVYPFLELDYSIIYTVGTVILFVLLFVYLFSGIHKFIVVFIYSVIIISGLLVLPDYQQPMIAIGTLMIVLNPLANFEQYIERKLRDEDTLPLRISIRGKYWPFYSYRQEMKNYVRLPQTKKLFTKKWYLRSRQLLTVTMLFAGIYLFISELRNIYIDLQTYNPIQFFTFYGVVTLFVLTFILYKKGFNALFRAAIMFIYVPMILAIWLLPISLTSQIILTVVISLLGIADIIYEKVSSLNRVAYHAYKYYDQDDQRYVFANDFYEPFVYNETYHIVGIYKFRIDLETFQKHIHEVLFYSNRKHFMITAYTYNGSDLMIYTDFFHKHGKRAQNFSTFLENLYHTQVSEQIVYDKNKQIYEKTFFHKTDYIVARALSLADLLNDLHIINNELIISIIFSFKEMEDILKLSKLYYVARLEELDDAEYYAARVSIRVSNSKFAIEQKVRDLLLNAMIYKAQYVRILVYYEGEK</sequence>
<feature type="transmembrane region" description="Helical" evidence="1">
    <location>
        <begin position="79"/>
        <end position="96"/>
    </location>
</feature>
<evidence type="ECO:0000313" key="2">
    <source>
        <dbReference type="EMBL" id="CDR31019.1"/>
    </source>
</evidence>
<keyword evidence="1" id="KW-0472">Membrane</keyword>
<dbReference type="HOGENOM" id="CLU_563401_0_0_14"/>
<feature type="transmembrane region" description="Helical" evidence="1">
    <location>
        <begin position="154"/>
        <end position="172"/>
    </location>
</feature>
<dbReference type="RefSeq" id="WP_045749483.1">
    <property type="nucleotide sequence ID" value="NZ_FUZK01000001.1"/>
</dbReference>
<dbReference type="STRING" id="35623.Aocu_09460"/>
<reference evidence="3" key="1">
    <citation type="submission" date="2014-05" db="EMBL/GenBank/DDBJ databases">
        <authorList>
            <person name="Kube M."/>
        </authorList>
    </citation>
    <scope>NUCLEOTIDE SEQUENCE [LARGE SCALE GENOMIC DNA]</scope>
</reference>
<dbReference type="Proteomes" id="UP000032434">
    <property type="component" value="Chromosome 1"/>
</dbReference>
<dbReference type="KEGG" id="aoc:Aocu_09460"/>
<dbReference type="EMBL" id="LK028559">
    <property type="protein sequence ID" value="CDR31019.1"/>
    <property type="molecule type" value="Genomic_DNA"/>
</dbReference>
<keyword evidence="1" id="KW-1133">Transmembrane helix</keyword>
<gene>
    <name evidence="2" type="ORF">Aocu_09460</name>
</gene>
<keyword evidence="1" id="KW-0812">Transmembrane</keyword>
<protein>
    <submittedName>
        <fullName evidence="2">Uncharacterized protein</fullName>
    </submittedName>
</protein>
<proteinExistence type="predicted"/>
<dbReference type="InParanoid" id="A0A061AC83"/>
<feature type="transmembrane region" description="Helical" evidence="1">
    <location>
        <begin position="210"/>
        <end position="229"/>
    </location>
</feature>
<evidence type="ECO:0000313" key="3">
    <source>
        <dbReference type="Proteomes" id="UP000032434"/>
    </source>
</evidence>
<feature type="transmembrane region" description="Helical" evidence="1">
    <location>
        <begin position="184"/>
        <end position="203"/>
    </location>
</feature>